<sequence>MSQSRSHSTAGTPAWPGKHGGLILVLAVHRGPVAHTLIRMLWLGLHGRTIHTGTAAAGAEARARTRPPTCMGRGGGSEEGEAEREREREGVAAVAREHRRRYCAEVGDHTNCCVVQGRVYGGAEPQLEQDLSAAAPLPCTSPPPATRPTRAAYAPVPQIHGGRLHLVRQVLHGCRVAVSLAPRAAPSTSANRRADRGGWEAHAGEEVFVTGRTAGGKGRKRALNGACDRGGEPDECEKLHADDDRRSPRVACGTRKTQGGMERCEARRGRWAGADRSPIGRGEHIGVSSAEAGLRGSVQGHSVVVSVCAARAPLAESGDRAHAGTCRARRTHTCYGKRQGSSVSRLGVKIESEWVVIVRAPGRLAGQGGYLSLPRLRTVPRRYGLWERDGTPISRPAGCGMRMDMSLSRCLVRVVERGGARIKEIGACSAAASTLEIAGVGAQSSCANGGADDCARAQNGLLRTEQEEVLQALDSIVYPVLALAPEITSEILQHFVEPFAPPFPKSRDNYPMRLLYLQNVAGHSSVNAQTGRAISSAARKTLTRRTGSAPWPRGLTALAASPLI</sequence>
<organism evidence="2 3">
    <name type="scientific">Mycena maculata</name>
    <dbReference type="NCBI Taxonomy" id="230809"/>
    <lineage>
        <taxon>Eukaryota</taxon>
        <taxon>Fungi</taxon>
        <taxon>Dikarya</taxon>
        <taxon>Basidiomycota</taxon>
        <taxon>Agaricomycotina</taxon>
        <taxon>Agaricomycetes</taxon>
        <taxon>Agaricomycetidae</taxon>
        <taxon>Agaricales</taxon>
        <taxon>Marasmiineae</taxon>
        <taxon>Mycenaceae</taxon>
        <taxon>Mycena</taxon>
    </lineage>
</organism>
<proteinExistence type="predicted"/>
<gene>
    <name evidence="2" type="ORF">DFH07DRAFT_766697</name>
</gene>
<accession>A0AAD7K1U0</accession>
<name>A0AAD7K1U0_9AGAR</name>
<dbReference type="AlphaFoldDB" id="A0AAD7K1U0"/>
<dbReference type="Proteomes" id="UP001215280">
    <property type="component" value="Unassembled WGS sequence"/>
</dbReference>
<evidence type="ECO:0000313" key="2">
    <source>
        <dbReference type="EMBL" id="KAJ7776503.1"/>
    </source>
</evidence>
<feature type="region of interest" description="Disordered" evidence="1">
    <location>
        <begin position="56"/>
        <end position="87"/>
    </location>
</feature>
<evidence type="ECO:0000256" key="1">
    <source>
        <dbReference type="SAM" id="MobiDB-lite"/>
    </source>
</evidence>
<protein>
    <submittedName>
        <fullName evidence="2">Uncharacterized protein</fullName>
    </submittedName>
</protein>
<keyword evidence="3" id="KW-1185">Reference proteome</keyword>
<dbReference type="EMBL" id="JARJLG010000012">
    <property type="protein sequence ID" value="KAJ7776503.1"/>
    <property type="molecule type" value="Genomic_DNA"/>
</dbReference>
<comment type="caution">
    <text evidence="2">The sequence shown here is derived from an EMBL/GenBank/DDBJ whole genome shotgun (WGS) entry which is preliminary data.</text>
</comment>
<evidence type="ECO:0000313" key="3">
    <source>
        <dbReference type="Proteomes" id="UP001215280"/>
    </source>
</evidence>
<reference evidence="2" key="1">
    <citation type="submission" date="2023-03" db="EMBL/GenBank/DDBJ databases">
        <title>Massive genome expansion in bonnet fungi (Mycena s.s.) driven by repeated elements and novel gene families across ecological guilds.</title>
        <authorList>
            <consortium name="Lawrence Berkeley National Laboratory"/>
            <person name="Harder C.B."/>
            <person name="Miyauchi S."/>
            <person name="Viragh M."/>
            <person name="Kuo A."/>
            <person name="Thoen E."/>
            <person name="Andreopoulos B."/>
            <person name="Lu D."/>
            <person name="Skrede I."/>
            <person name="Drula E."/>
            <person name="Henrissat B."/>
            <person name="Morin E."/>
            <person name="Kohler A."/>
            <person name="Barry K."/>
            <person name="LaButti K."/>
            <person name="Morin E."/>
            <person name="Salamov A."/>
            <person name="Lipzen A."/>
            <person name="Mereny Z."/>
            <person name="Hegedus B."/>
            <person name="Baldrian P."/>
            <person name="Stursova M."/>
            <person name="Weitz H."/>
            <person name="Taylor A."/>
            <person name="Grigoriev I.V."/>
            <person name="Nagy L.G."/>
            <person name="Martin F."/>
            <person name="Kauserud H."/>
        </authorList>
    </citation>
    <scope>NUCLEOTIDE SEQUENCE</scope>
    <source>
        <strain evidence="2">CBHHK188m</strain>
    </source>
</reference>